<evidence type="ECO:0000313" key="2">
    <source>
        <dbReference type="EMBL" id="KAE8307869.1"/>
    </source>
</evidence>
<keyword evidence="3" id="KW-1185">Reference proteome</keyword>
<organism evidence="2 3">
    <name type="scientific">Aspergillus transmontanensis</name>
    <dbReference type="NCBI Taxonomy" id="1034304"/>
    <lineage>
        <taxon>Eukaryota</taxon>
        <taxon>Fungi</taxon>
        <taxon>Dikarya</taxon>
        <taxon>Ascomycota</taxon>
        <taxon>Pezizomycotina</taxon>
        <taxon>Eurotiomycetes</taxon>
        <taxon>Eurotiomycetidae</taxon>
        <taxon>Eurotiales</taxon>
        <taxon>Aspergillaceae</taxon>
        <taxon>Aspergillus</taxon>
        <taxon>Aspergillus subgen. Circumdati</taxon>
    </lineage>
</organism>
<sequence>MDFEAYKCLEAQPDTSHADEDQSKEDLRWCWGLLEDLKAKAQRSQQETKQEGKDIRKTLPHDCTSFQAT</sequence>
<dbReference type="EMBL" id="ML738396">
    <property type="protein sequence ID" value="KAE8307869.1"/>
    <property type="molecule type" value="Genomic_DNA"/>
</dbReference>
<reference evidence="3" key="1">
    <citation type="submission" date="2019-04" db="EMBL/GenBank/DDBJ databases">
        <title>Friends and foes A comparative genomics studyof 23 Aspergillus species from section Flavi.</title>
        <authorList>
            <consortium name="DOE Joint Genome Institute"/>
            <person name="Kjaerbolling I."/>
            <person name="Vesth T."/>
            <person name="Frisvad J.C."/>
            <person name="Nybo J.L."/>
            <person name="Theobald S."/>
            <person name="Kildgaard S."/>
            <person name="Isbrandt T."/>
            <person name="Kuo A."/>
            <person name="Sato A."/>
            <person name="Lyhne E.K."/>
            <person name="Kogle M.E."/>
            <person name="Wiebenga A."/>
            <person name="Kun R.S."/>
            <person name="Lubbers R.J."/>
            <person name="Makela M.R."/>
            <person name="Barry K."/>
            <person name="Chovatia M."/>
            <person name="Clum A."/>
            <person name="Daum C."/>
            <person name="Haridas S."/>
            <person name="He G."/>
            <person name="LaButti K."/>
            <person name="Lipzen A."/>
            <person name="Mondo S."/>
            <person name="Riley R."/>
            <person name="Salamov A."/>
            <person name="Simmons B.A."/>
            <person name="Magnuson J.K."/>
            <person name="Henrissat B."/>
            <person name="Mortensen U.H."/>
            <person name="Larsen T.O."/>
            <person name="Devries R.P."/>
            <person name="Grigoriev I.V."/>
            <person name="Machida M."/>
            <person name="Baker S.E."/>
            <person name="Andersen M.R."/>
        </authorList>
    </citation>
    <scope>NUCLEOTIDE SEQUENCE [LARGE SCALE GENOMIC DNA]</scope>
    <source>
        <strain evidence="3">CBS 130015</strain>
    </source>
</reference>
<evidence type="ECO:0000313" key="3">
    <source>
        <dbReference type="Proteomes" id="UP000325433"/>
    </source>
</evidence>
<name>A0A5N6VI73_9EURO</name>
<evidence type="ECO:0000256" key="1">
    <source>
        <dbReference type="SAM" id="MobiDB-lite"/>
    </source>
</evidence>
<feature type="region of interest" description="Disordered" evidence="1">
    <location>
        <begin position="41"/>
        <end position="69"/>
    </location>
</feature>
<protein>
    <submittedName>
        <fullName evidence="2">Uncharacterized protein</fullName>
    </submittedName>
</protein>
<proteinExistence type="predicted"/>
<feature type="compositionally biased region" description="Basic and acidic residues" evidence="1">
    <location>
        <begin position="46"/>
        <end position="60"/>
    </location>
</feature>
<accession>A0A5N6VI73</accession>
<dbReference type="AlphaFoldDB" id="A0A5N6VI73"/>
<dbReference type="Proteomes" id="UP000325433">
    <property type="component" value="Unassembled WGS sequence"/>
</dbReference>
<feature type="region of interest" description="Disordered" evidence="1">
    <location>
        <begin position="1"/>
        <end position="23"/>
    </location>
</feature>
<gene>
    <name evidence="2" type="ORF">BDV41DRAFT_553158</name>
</gene>